<evidence type="ECO:0000256" key="4">
    <source>
        <dbReference type="ARBA" id="ARBA00023136"/>
    </source>
</evidence>
<proteinExistence type="predicted"/>
<dbReference type="RefSeq" id="WP_219041645.1">
    <property type="nucleotide sequence ID" value="NZ_JAHWDQ010000001.1"/>
</dbReference>
<evidence type="ECO:0000256" key="1">
    <source>
        <dbReference type="ARBA" id="ARBA00004167"/>
    </source>
</evidence>
<reference evidence="7" key="1">
    <citation type="submission" date="2021-07" db="EMBL/GenBank/DDBJ databases">
        <title>Zhongshania sp. CAU 1632 isolated from seawater.</title>
        <authorList>
            <person name="Kim W."/>
        </authorList>
    </citation>
    <scope>NUCLEOTIDE SEQUENCE</scope>
    <source>
        <strain evidence="7">CAU 1632</strain>
    </source>
</reference>
<dbReference type="Proteomes" id="UP001166291">
    <property type="component" value="Unassembled WGS sequence"/>
</dbReference>
<evidence type="ECO:0000256" key="2">
    <source>
        <dbReference type="ARBA" id="ARBA00022692"/>
    </source>
</evidence>
<evidence type="ECO:0000313" key="8">
    <source>
        <dbReference type="Proteomes" id="UP001166291"/>
    </source>
</evidence>
<keyword evidence="3 5" id="KW-1133">Transmembrane helix</keyword>
<comment type="caution">
    <text evidence="7">The sequence shown here is derived from an EMBL/GenBank/DDBJ whole genome shotgun (WGS) entry which is preliminary data.</text>
</comment>
<gene>
    <name evidence="7" type="ORF">KXJ70_01250</name>
</gene>
<feature type="domain" description="Translocation and assembly module TamB C-terminal" evidence="6">
    <location>
        <begin position="900"/>
        <end position="1231"/>
    </location>
</feature>
<sequence length="1235" mass="132841">MKPITNSSKTPRLKQIYTIVATWLIRGILSCALLVITLLAAVYLILDTQRGSDWLLSKSLQYISPQATFSSYSGTLASGIQVKDLHLPLAAADIDIASIDSAWNLWGILSGELTIHKLHIDQLDIALNTDTEAPIDKSPSAWPNLGLPIPISVKDAKIENISIRNQGNIQTIERISLRAHNGLLSTSIKELAVKSKLYSATLKGRLRNHAPYKMHFNLSWLLNLEQQAEFSGNGELSGDLQQLRFKHTLTQPSEIISDIAISDWYKASEAIVDINKIVLDAKFHWTNLALPPQFNEVSDGQSSTRILSSDKGHLSLHGKWDNYSMDFASELTAISPSENVSGGIPPLQDNTSPAAIISSALGKPGSVKLALNGNKLAFDLATLKLQTEVGNLEMAGKIDANGILETAIQQQPSSPVRWQLNLDANQIDIGDILPEWPITLAANIDSTGSWTEKAYQAEVTINQLAGDLANKTIAGSGTVSISNLGQEFKQLALQLGDNSLRADGKLTTKSDLNWDINAPNLQQILPQLSGSLKSKGSLHGDAIKQLVDKGQTPVVNADLQISEFQYQQYAVRSANLNLNTTANASANIDLTSSGISASILNDATLKLSGRGTMQQHQLSLALDDKDKHLELDMSASLTQLKSQYRWISNIQNIVLDSKASGAWRLANTSKLELAAGNVLLDTLCLTQDQTKVCADGKLQDDQLSTTGLIDSFPLAYFNASLPPGTALAGTVNSRFSITGKTDDLSGNLDLSSQDAIIRYQENEDQAAIDYRAVLNTKVDIQHNQLTSKTAFSIDDVGSITANIHTDGLQSDSQLNGDINGGFSNLLWLGGLFPQLEKLNGVLAANVIATGQLAAPKAEGSVKLTELAMGLPDLGISLKNAYATLSFDSEGPWQIDSKIQSGKGFLSIVGNRKLGDSGGPSGQIQLRGEDFTALNIADGLVLISPSINVDLTPELIKIRGSLDIPKGNFTLKTLPEQAAGVSVDERIVNKQSNKSLSQSRAIDTRIDISLNDSFEFKGYGLSTRLGGKLKVTQKPEGLLQAFGSLSLYDGVYQAYGQKLNVERGLLIFQGPLDNPGLNITAVRETKTVKVGVNIGGFAQDIRSELFSNPALPPTDVLAILITGKAPSDLNKSDANQVMNAATALGISQSRGITNTLQNTFGVDVITLQGGDTYEDSSLVVGKYLTPELFISYVQNLFTPAGSVQLDYSLSKNLGLKAQSGKAQSIDLLYKIEHGQH</sequence>
<accession>A0ABS6VM72</accession>
<dbReference type="PANTHER" id="PTHR36985">
    <property type="entry name" value="TRANSLOCATION AND ASSEMBLY MODULE SUBUNIT TAMB"/>
    <property type="match status" value="1"/>
</dbReference>
<protein>
    <submittedName>
        <fullName evidence="7">Translocation/assembly module TamB domain-containing protein</fullName>
    </submittedName>
</protein>
<evidence type="ECO:0000259" key="6">
    <source>
        <dbReference type="Pfam" id="PF04357"/>
    </source>
</evidence>
<dbReference type="Pfam" id="PF04357">
    <property type="entry name" value="TamB"/>
    <property type="match status" value="1"/>
</dbReference>
<evidence type="ECO:0000256" key="3">
    <source>
        <dbReference type="ARBA" id="ARBA00022989"/>
    </source>
</evidence>
<evidence type="ECO:0000256" key="5">
    <source>
        <dbReference type="SAM" id="Phobius"/>
    </source>
</evidence>
<comment type="subcellular location">
    <subcellularLocation>
        <location evidence="1">Membrane</location>
        <topology evidence="1">Single-pass membrane protein</topology>
    </subcellularLocation>
</comment>
<dbReference type="InterPro" id="IPR007452">
    <property type="entry name" value="TamB_C"/>
</dbReference>
<name>A0ABS6VM72_9GAMM</name>
<feature type="transmembrane region" description="Helical" evidence="5">
    <location>
        <begin position="21"/>
        <end position="46"/>
    </location>
</feature>
<keyword evidence="2 5" id="KW-0812">Transmembrane</keyword>
<keyword evidence="8" id="KW-1185">Reference proteome</keyword>
<organism evidence="7 8">
    <name type="scientific">Zhongshania aquimaris</name>
    <dbReference type="NCBI Taxonomy" id="2857107"/>
    <lineage>
        <taxon>Bacteria</taxon>
        <taxon>Pseudomonadati</taxon>
        <taxon>Pseudomonadota</taxon>
        <taxon>Gammaproteobacteria</taxon>
        <taxon>Cellvibrionales</taxon>
        <taxon>Spongiibacteraceae</taxon>
        <taxon>Zhongshania</taxon>
    </lineage>
</organism>
<dbReference type="EMBL" id="JAHWDQ010000001">
    <property type="protein sequence ID" value="MBW2939384.1"/>
    <property type="molecule type" value="Genomic_DNA"/>
</dbReference>
<dbReference type="PANTHER" id="PTHR36985:SF1">
    <property type="entry name" value="TRANSLOCATION AND ASSEMBLY MODULE SUBUNIT TAMB"/>
    <property type="match status" value="1"/>
</dbReference>
<evidence type="ECO:0000313" key="7">
    <source>
        <dbReference type="EMBL" id="MBW2939384.1"/>
    </source>
</evidence>
<keyword evidence="4 5" id="KW-0472">Membrane</keyword>